<feature type="transmembrane region" description="Helical" evidence="8">
    <location>
        <begin position="201"/>
        <end position="221"/>
    </location>
</feature>
<evidence type="ECO:0000256" key="7">
    <source>
        <dbReference type="ARBA" id="ARBA00023136"/>
    </source>
</evidence>
<evidence type="ECO:0000259" key="9">
    <source>
        <dbReference type="Pfam" id="PF00324"/>
    </source>
</evidence>
<organism evidence="10 11">
    <name type="scientific">Winkia neuii subsp. anitrata</name>
    <dbReference type="NCBI Taxonomy" id="29318"/>
    <lineage>
        <taxon>Bacteria</taxon>
        <taxon>Bacillati</taxon>
        <taxon>Actinomycetota</taxon>
        <taxon>Actinomycetes</taxon>
        <taxon>Actinomycetales</taxon>
        <taxon>Actinomycetaceae</taxon>
        <taxon>Winkia</taxon>
    </lineage>
</organism>
<feature type="transmembrane region" description="Helical" evidence="8">
    <location>
        <begin position="366"/>
        <end position="390"/>
    </location>
</feature>
<dbReference type="InterPro" id="IPR004841">
    <property type="entry name" value="AA-permease/SLC12A_dom"/>
</dbReference>
<feature type="transmembrane region" description="Helical" evidence="8">
    <location>
        <begin position="123"/>
        <end position="148"/>
    </location>
</feature>
<dbReference type="EMBL" id="CP116394">
    <property type="protein sequence ID" value="WCE46410.1"/>
    <property type="molecule type" value="Genomic_DNA"/>
</dbReference>
<keyword evidence="5" id="KW-0029">Amino-acid transport</keyword>
<keyword evidence="4 8" id="KW-0812">Transmembrane</keyword>
<evidence type="ECO:0000256" key="8">
    <source>
        <dbReference type="SAM" id="Phobius"/>
    </source>
</evidence>
<evidence type="ECO:0000256" key="2">
    <source>
        <dbReference type="ARBA" id="ARBA00008583"/>
    </source>
</evidence>
<feature type="transmembrane region" description="Helical" evidence="8">
    <location>
        <begin position="48"/>
        <end position="66"/>
    </location>
</feature>
<keyword evidence="3" id="KW-0813">Transport</keyword>
<feature type="transmembrane region" description="Helical" evidence="8">
    <location>
        <begin position="402"/>
        <end position="425"/>
    </location>
</feature>
<dbReference type="KEGG" id="wne:PIG85_01835"/>
<protein>
    <submittedName>
        <fullName evidence="10">Amino acid permease</fullName>
    </submittedName>
</protein>
<accession>A0AB38XPZ5</accession>
<comment type="subcellular location">
    <subcellularLocation>
        <location evidence="1">Membrane</location>
        <topology evidence="1">Multi-pass membrane protein</topology>
    </subcellularLocation>
</comment>
<dbReference type="GO" id="GO:0055085">
    <property type="term" value="P:transmembrane transport"/>
    <property type="evidence" value="ECO:0007669"/>
    <property type="project" value="InterPro"/>
</dbReference>
<evidence type="ECO:0000256" key="3">
    <source>
        <dbReference type="ARBA" id="ARBA00022448"/>
    </source>
</evidence>
<name>A0AB38XPZ5_9ACTO</name>
<feature type="transmembrane region" description="Helical" evidence="8">
    <location>
        <begin position="96"/>
        <end position="117"/>
    </location>
</feature>
<evidence type="ECO:0000256" key="1">
    <source>
        <dbReference type="ARBA" id="ARBA00004141"/>
    </source>
</evidence>
<dbReference type="AlphaFoldDB" id="A0AB38XPZ5"/>
<keyword evidence="6 8" id="KW-1133">Transmembrane helix</keyword>
<dbReference type="PROSITE" id="PS00218">
    <property type="entry name" value="AMINO_ACID_PERMEASE_1"/>
    <property type="match status" value="1"/>
</dbReference>
<dbReference type="Pfam" id="PF00324">
    <property type="entry name" value="AA_permease"/>
    <property type="match status" value="1"/>
</dbReference>
<feature type="transmembrane region" description="Helical" evidence="8">
    <location>
        <begin position="160"/>
        <end position="181"/>
    </location>
</feature>
<feature type="transmembrane region" description="Helical" evidence="8">
    <location>
        <begin position="431"/>
        <end position="450"/>
    </location>
</feature>
<dbReference type="FunFam" id="1.20.1740.10:FF:000001">
    <property type="entry name" value="Amino acid permease"/>
    <property type="match status" value="1"/>
</dbReference>
<dbReference type="GO" id="GO:0006865">
    <property type="term" value="P:amino acid transport"/>
    <property type="evidence" value="ECO:0007669"/>
    <property type="project" value="UniProtKB-KW"/>
</dbReference>
<feature type="transmembrane region" description="Helical" evidence="8">
    <location>
        <begin position="289"/>
        <end position="310"/>
    </location>
</feature>
<gene>
    <name evidence="10" type="ORF">PIG85_01835</name>
</gene>
<feature type="transmembrane region" description="Helical" evidence="8">
    <location>
        <begin position="242"/>
        <end position="263"/>
    </location>
</feature>
<feature type="transmembrane region" description="Helical" evidence="8">
    <location>
        <begin position="341"/>
        <end position="360"/>
    </location>
</feature>
<proteinExistence type="inferred from homology"/>
<dbReference type="PIRSF" id="PIRSF006060">
    <property type="entry name" value="AA_transporter"/>
    <property type="match status" value="1"/>
</dbReference>
<feature type="domain" description="Amino acid permease/ SLC12A" evidence="9">
    <location>
        <begin position="19"/>
        <end position="452"/>
    </location>
</feature>
<evidence type="ECO:0000256" key="5">
    <source>
        <dbReference type="ARBA" id="ARBA00022970"/>
    </source>
</evidence>
<evidence type="ECO:0000313" key="10">
    <source>
        <dbReference type="EMBL" id="WCE46410.1"/>
    </source>
</evidence>
<feature type="transmembrane region" description="Helical" evidence="8">
    <location>
        <begin position="21"/>
        <end position="42"/>
    </location>
</feature>
<dbReference type="InterPro" id="IPR004840">
    <property type="entry name" value="Amino_acid_permease_CS"/>
</dbReference>
<evidence type="ECO:0000313" key="11">
    <source>
        <dbReference type="Proteomes" id="UP001211044"/>
    </source>
</evidence>
<dbReference type="PANTHER" id="PTHR43495:SF5">
    <property type="entry name" value="GAMMA-AMINOBUTYRIC ACID PERMEASE"/>
    <property type="match status" value="1"/>
</dbReference>
<dbReference type="PANTHER" id="PTHR43495">
    <property type="entry name" value="GABA PERMEASE"/>
    <property type="match status" value="1"/>
</dbReference>
<dbReference type="GO" id="GO:0016020">
    <property type="term" value="C:membrane"/>
    <property type="evidence" value="ECO:0007669"/>
    <property type="project" value="UniProtKB-SubCell"/>
</dbReference>
<dbReference type="RefSeq" id="WP_040315100.1">
    <property type="nucleotide sequence ID" value="NZ_CP116394.1"/>
</dbReference>
<comment type="similarity">
    <text evidence="2">Belongs to the amino acid-polyamine-organocation (APC) superfamily. Amino acid transporter (AAT) (TC 2.A.3.1) family.</text>
</comment>
<evidence type="ECO:0000256" key="4">
    <source>
        <dbReference type="ARBA" id="ARBA00022692"/>
    </source>
</evidence>
<reference evidence="10" key="1">
    <citation type="submission" date="2023-01" db="EMBL/GenBank/DDBJ databases">
        <title>Comparative Genomic Analysis of the Clinically-Derived Winkia Strain NY0527 Provides Evidence into the Taxonomic Reassignment of Winkia neuii and Characterizes Their Virulence Traits.</title>
        <authorList>
            <person name="Cai X."/>
            <person name="Peng Y."/>
            <person name="Li M."/>
            <person name="Qiu Y."/>
            <person name="Wang Y."/>
            <person name="Xu L."/>
            <person name="Hou Q."/>
        </authorList>
    </citation>
    <scope>NUCLEOTIDE SEQUENCE</scope>
    <source>
        <strain evidence="10">NY0527</strain>
    </source>
</reference>
<dbReference type="Gene3D" id="1.20.1740.10">
    <property type="entry name" value="Amino acid/polyamine transporter I"/>
    <property type="match status" value="1"/>
</dbReference>
<evidence type="ECO:0000256" key="6">
    <source>
        <dbReference type="ARBA" id="ARBA00022989"/>
    </source>
</evidence>
<sequence>MSGSASRTHLDRRLTSGQVSMIGLSGALGTGLFLGAGSTIALAGPATVISYALAGLCALSIVWALAEMVSVYPVPGGHGAIAAHYLGKMGGYVTRWNFSVCMLTAVGAEVTATATYLQHWFPGLSLGLGTVLCSVFIVGLNMATVRLYGTSEYWFSMIKVTAICVFILLGLSLLLFGWPAYPEPLGFAHLTAHGGFAPKGLGGILIAACMAVFSFGGIENVSVGAAESEHPERDIPRAAGAMIWRLLIFYVLAVTVVVALQNWQDTAAHTGSVSESPFVKVLDASGVPAAGHIMNAILIVAALSAANGCLYSCSRMIHSLALDKMAPNFARFTSRHGAPRGAVLIATVGMVIASVLAIVAPNSAFLYLYGCATVSILVTWVMVMLTHLRFRRDTTHKEKPPACLVGYPVVNYLIIAISVAIFILLYWELPVVWYAGIPYLIILVASYYLLARSRKLPDPAPLTTMDQKRAE</sequence>
<keyword evidence="7 8" id="KW-0472">Membrane</keyword>
<dbReference type="Proteomes" id="UP001211044">
    <property type="component" value="Chromosome"/>
</dbReference>